<protein>
    <recommendedName>
        <fullName evidence="4">Sulfotransferase domain-containing protein</fullName>
    </recommendedName>
</protein>
<reference evidence="3" key="1">
    <citation type="journal article" date="2019" name="Int. J. Syst. Evol. Microbiol.">
        <title>The Global Catalogue of Microorganisms (GCM) 10K type strain sequencing project: providing services to taxonomists for standard genome sequencing and annotation.</title>
        <authorList>
            <consortium name="The Broad Institute Genomics Platform"/>
            <consortium name="The Broad Institute Genome Sequencing Center for Infectious Disease"/>
            <person name="Wu L."/>
            <person name="Ma J."/>
        </authorList>
    </citation>
    <scope>NUCLEOTIDE SEQUENCE [LARGE SCALE GENOMIC DNA]</scope>
    <source>
        <strain evidence="3">KCTC 42441</strain>
    </source>
</reference>
<evidence type="ECO:0000313" key="3">
    <source>
        <dbReference type="Proteomes" id="UP001595705"/>
    </source>
</evidence>
<dbReference type="InterPro" id="IPR027417">
    <property type="entry name" value="P-loop_NTPase"/>
</dbReference>
<dbReference type="SUPFAM" id="SSF52540">
    <property type="entry name" value="P-loop containing nucleoside triphosphate hydrolases"/>
    <property type="match status" value="1"/>
</dbReference>
<dbReference type="RefSeq" id="WP_386741754.1">
    <property type="nucleotide sequence ID" value="NZ_JBHRYA010000001.1"/>
</dbReference>
<organism evidence="2 3">
    <name type="scientific">Luteimonas soli</name>
    <dbReference type="NCBI Taxonomy" id="1648966"/>
    <lineage>
        <taxon>Bacteria</taxon>
        <taxon>Pseudomonadati</taxon>
        <taxon>Pseudomonadota</taxon>
        <taxon>Gammaproteobacteria</taxon>
        <taxon>Lysobacterales</taxon>
        <taxon>Lysobacteraceae</taxon>
        <taxon>Luteimonas</taxon>
    </lineage>
</organism>
<name>A0ABV7XH68_9GAMM</name>
<gene>
    <name evidence="2" type="ORF">ACFONC_01335</name>
</gene>
<sequence>MKQPTTPTKRKGKATGPKSLKADAVDKGSLTPSGARVMKRSGPPAKRNRKAPVRKPSKANMDATGRALPVASRGGSQMAATSIADDGTLLDRARMQWQFGDWENLAALDRKTLEAHPQRAMLALLVGAAHQQIDDHANARYFVAAAREWGCDMRTVARVLVAGAHNTLGRIAAVRQQEAAALTHFRAAVDGVDGDERLACQARSISEIARLNLVDQAVRMIKMQERPRHDAAPVIDFGGEQDRPDPSRAGQLRDHLLDMPSDRRHQAEAASSRAVTRTSVSRGAIVIAGMRHSGSTALFNIVRLALKQCGADFVSFYSEGTQSERLHDPDCPLLLIKTHEFRDDVASRASMVITTRRDLRDTVASAKRRKFPTYERLNGAVEYAKYNRTLHDIWHRYSDYEFVYEAYMAAPLAEMAKLFRFMGLDGLDAAAVHAEVSTLPVDQYQTSLLSATHITDPERLLSFKDSLAESEVTKINRDHAAWLQRYGYEQGGGYG</sequence>
<keyword evidence="3" id="KW-1185">Reference proteome</keyword>
<proteinExistence type="predicted"/>
<feature type="compositionally biased region" description="Basic residues" evidence="1">
    <location>
        <begin position="46"/>
        <end position="57"/>
    </location>
</feature>
<dbReference type="EMBL" id="JBHRYA010000001">
    <property type="protein sequence ID" value="MFC3714800.1"/>
    <property type="molecule type" value="Genomic_DNA"/>
</dbReference>
<comment type="caution">
    <text evidence="2">The sequence shown here is derived from an EMBL/GenBank/DDBJ whole genome shotgun (WGS) entry which is preliminary data.</text>
</comment>
<dbReference type="InterPro" id="IPR011990">
    <property type="entry name" value="TPR-like_helical_dom_sf"/>
</dbReference>
<dbReference type="Proteomes" id="UP001595705">
    <property type="component" value="Unassembled WGS sequence"/>
</dbReference>
<evidence type="ECO:0008006" key="4">
    <source>
        <dbReference type="Google" id="ProtNLM"/>
    </source>
</evidence>
<evidence type="ECO:0000256" key="1">
    <source>
        <dbReference type="SAM" id="MobiDB-lite"/>
    </source>
</evidence>
<evidence type="ECO:0000313" key="2">
    <source>
        <dbReference type="EMBL" id="MFC3714800.1"/>
    </source>
</evidence>
<feature type="region of interest" description="Disordered" evidence="1">
    <location>
        <begin position="1"/>
        <end position="63"/>
    </location>
</feature>
<dbReference type="SUPFAM" id="SSF48452">
    <property type="entry name" value="TPR-like"/>
    <property type="match status" value="1"/>
</dbReference>
<dbReference type="Gene3D" id="3.40.50.300">
    <property type="entry name" value="P-loop containing nucleotide triphosphate hydrolases"/>
    <property type="match status" value="1"/>
</dbReference>
<accession>A0ABV7XH68</accession>